<dbReference type="Proteomes" id="UP001527202">
    <property type="component" value="Unassembled WGS sequence"/>
</dbReference>
<accession>A0A410X0A5</accession>
<evidence type="ECO:0000313" key="4">
    <source>
        <dbReference type="Proteomes" id="UP001527202"/>
    </source>
</evidence>
<sequence>MKEAIITDALGVFQETTLVADDVTGVFPIYGSPEEDNEEEVPESVITGYQIAVSIPPGLFTPKWDFEAEAWTEALSAEEIEKLKNPPQPVTLQDRVSQLETENASLKASAARANADLQEYMEFSMKVQEEQKTQQARMNADFQELIELLTQEG</sequence>
<proteinExistence type="predicted"/>
<protein>
    <recommendedName>
        <fullName evidence="5">Bacteriophage SP-beta YorD domain-containing protein</fullName>
    </recommendedName>
</protein>
<dbReference type="EMBL" id="JAMDMJ010000054">
    <property type="protein sequence ID" value="MCY9599718.1"/>
    <property type="molecule type" value="Genomic_DNA"/>
</dbReference>
<reference evidence="2 3" key="1">
    <citation type="submission" date="2018-01" db="EMBL/GenBank/DDBJ databases">
        <title>The whole genome sequencing and assembly of Paenibacillus chitinolyticus KCCM 41400 strain.</title>
        <authorList>
            <person name="Kim J.-Y."/>
            <person name="Park M.-K."/>
            <person name="Lee Y.-J."/>
            <person name="Yi H."/>
            <person name="Bahn Y.-S."/>
            <person name="Kim J.F."/>
            <person name="Lee D.-W."/>
        </authorList>
    </citation>
    <scope>NUCLEOTIDE SEQUENCE [LARGE SCALE GENOMIC DNA]</scope>
    <source>
        <strain evidence="2 3">KCCM 41400</strain>
    </source>
</reference>
<dbReference type="EMBL" id="CP026520">
    <property type="protein sequence ID" value="QAV20109.1"/>
    <property type="molecule type" value="Genomic_DNA"/>
</dbReference>
<dbReference type="GeneID" id="95377383"/>
<dbReference type="KEGG" id="pchi:PC41400_21560"/>
<evidence type="ECO:0000313" key="2">
    <source>
        <dbReference type="EMBL" id="QAV20109.1"/>
    </source>
</evidence>
<dbReference type="AlphaFoldDB" id="A0A410X0A5"/>
<evidence type="ECO:0000313" key="1">
    <source>
        <dbReference type="EMBL" id="MCY9599718.1"/>
    </source>
</evidence>
<evidence type="ECO:0000313" key="3">
    <source>
        <dbReference type="Proteomes" id="UP000288943"/>
    </source>
</evidence>
<organism evidence="2 3">
    <name type="scientific">Paenibacillus chitinolyticus</name>
    <dbReference type="NCBI Taxonomy" id="79263"/>
    <lineage>
        <taxon>Bacteria</taxon>
        <taxon>Bacillati</taxon>
        <taxon>Bacillota</taxon>
        <taxon>Bacilli</taxon>
        <taxon>Bacillales</taxon>
        <taxon>Paenibacillaceae</taxon>
        <taxon>Paenibacillus</taxon>
    </lineage>
</organism>
<gene>
    <name evidence="1" type="ORF">M5X16_28635</name>
    <name evidence="2" type="ORF">PC41400_21560</name>
</gene>
<dbReference type="RefSeq" id="WP_053228769.1">
    <property type="nucleotide sequence ID" value="NZ_CP026520.1"/>
</dbReference>
<dbReference type="Proteomes" id="UP000288943">
    <property type="component" value="Chromosome"/>
</dbReference>
<evidence type="ECO:0008006" key="5">
    <source>
        <dbReference type="Google" id="ProtNLM"/>
    </source>
</evidence>
<dbReference type="OrthoDB" id="2974702at2"/>
<keyword evidence="4" id="KW-1185">Reference proteome</keyword>
<reference evidence="1 4" key="2">
    <citation type="submission" date="2022-05" db="EMBL/GenBank/DDBJ databases">
        <title>Genome Sequencing of Bee-Associated Microbes.</title>
        <authorList>
            <person name="Dunlap C."/>
        </authorList>
    </citation>
    <scope>NUCLEOTIDE SEQUENCE [LARGE SCALE GENOMIC DNA]</scope>
    <source>
        <strain evidence="1 4">NRRL B-23120</strain>
    </source>
</reference>
<name>A0A410X0A5_9BACL</name>